<sequence length="31" mass="3552">MSSLKHCAECDRDLERDEGPFCESCQSMQES</sequence>
<reference evidence="1 3" key="1">
    <citation type="journal article" date="2010" name="J. Bacteriol.">
        <title>Complete genome sequence of Halalkalicoccus jeotgali B3(T), an extremely halophilic archaeon.</title>
        <authorList>
            <person name="Roh S.W."/>
            <person name="Nam Y.D."/>
            <person name="Nam S.H."/>
            <person name="Choi S.H."/>
            <person name="Park H.S."/>
            <person name="Bae J.W."/>
        </authorList>
    </citation>
    <scope>NUCLEOTIDE SEQUENCE [LARGE SCALE GENOMIC DNA]</scope>
    <source>
        <strain evidence="1">B3</strain>
        <strain evidence="3">DSM 18796 / CECT 7217 / JCM 14584 / KCTC 4019 / B3</strain>
    </source>
</reference>
<proteinExistence type="predicted"/>
<dbReference type="KEGG" id="hje:HacjB3_05535"/>
<reference evidence="2 4" key="2">
    <citation type="journal article" date="2014" name="PLoS Genet.">
        <title>Phylogenetically driven sequencing of extremely halophilic archaea reveals strategies for static and dynamic osmo-response.</title>
        <authorList>
            <person name="Becker E.A."/>
            <person name="Seitzer P.M."/>
            <person name="Tritt A."/>
            <person name="Larsen D."/>
            <person name="Krusor M."/>
            <person name="Yao A.I."/>
            <person name="Wu D."/>
            <person name="Madern D."/>
            <person name="Eisen J.A."/>
            <person name="Darling A.E."/>
            <person name="Facciotti M.T."/>
        </authorList>
    </citation>
    <scope>NUCLEOTIDE SEQUENCE [LARGE SCALE GENOMIC DNA]</scope>
    <source>
        <strain evidence="2">B3</strain>
        <strain evidence="4">DSM 18796 / CECT 7217 / JCM 14584 / KCTC 4019 / B3</strain>
    </source>
</reference>
<dbReference type="STRING" id="795797.HacjB3_05535"/>
<gene>
    <name evidence="1" type="ordered locus">HacjB3_05535</name>
    <name evidence="2" type="ORF">C497_03900</name>
</gene>
<evidence type="ECO:0000313" key="3">
    <source>
        <dbReference type="Proteomes" id="UP000000390"/>
    </source>
</evidence>
<keyword evidence="4" id="KW-1185">Reference proteome</keyword>
<dbReference type="EMBL" id="CP002062">
    <property type="protein sequence ID" value="ADJ14498.1"/>
    <property type="molecule type" value="Genomic_DNA"/>
</dbReference>
<dbReference type="EMBL" id="AOHV01000010">
    <property type="protein sequence ID" value="ELY40210.1"/>
    <property type="molecule type" value="Genomic_DNA"/>
</dbReference>
<protein>
    <submittedName>
        <fullName evidence="1">Uncharacterized protein</fullName>
    </submittedName>
</protein>
<organism evidence="1 3">
    <name type="scientific">Halalkalicoccus jeotgali (strain DSM 18796 / CECT 7217 / JCM 14584 / KCTC 4019 / B3)</name>
    <dbReference type="NCBI Taxonomy" id="795797"/>
    <lineage>
        <taxon>Archaea</taxon>
        <taxon>Methanobacteriati</taxon>
        <taxon>Methanobacteriota</taxon>
        <taxon>Stenosarchaea group</taxon>
        <taxon>Halobacteria</taxon>
        <taxon>Halobacteriales</taxon>
        <taxon>Halococcaceae</taxon>
        <taxon>Halalkalicoccus</taxon>
    </lineage>
</organism>
<dbReference type="Proteomes" id="UP000011645">
    <property type="component" value="Unassembled WGS sequence"/>
</dbReference>
<dbReference type="HOGENOM" id="CLU_3394463_0_0_2"/>
<name>D8J9X6_HALJB</name>
<evidence type="ECO:0000313" key="4">
    <source>
        <dbReference type="Proteomes" id="UP000011645"/>
    </source>
</evidence>
<evidence type="ECO:0000313" key="1">
    <source>
        <dbReference type="EMBL" id="ADJ14498.1"/>
    </source>
</evidence>
<accession>D8J9X6</accession>
<dbReference type="AlphaFoldDB" id="D8J9X6"/>
<evidence type="ECO:0000313" key="2">
    <source>
        <dbReference type="EMBL" id="ELY40210.1"/>
    </source>
</evidence>
<dbReference type="Proteomes" id="UP000000390">
    <property type="component" value="Chromosome"/>
</dbReference>